<comment type="caution">
    <text evidence="3">The sequence shown here is derived from an EMBL/GenBank/DDBJ whole genome shotgun (WGS) entry which is preliminary data.</text>
</comment>
<dbReference type="AlphaFoldDB" id="A0A9D9N0J6"/>
<evidence type="ECO:0000313" key="3">
    <source>
        <dbReference type="EMBL" id="MBO8456002.1"/>
    </source>
</evidence>
<gene>
    <name evidence="3" type="ORF">IAC08_06320</name>
</gene>
<evidence type="ECO:0000313" key="4">
    <source>
        <dbReference type="Proteomes" id="UP000823617"/>
    </source>
</evidence>
<feature type="signal peptide" evidence="1">
    <location>
        <begin position="1"/>
        <end position="19"/>
    </location>
</feature>
<evidence type="ECO:0000256" key="1">
    <source>
        <dbReference type="SAM" id="SignalP"/>
    </source>
</evidence>
<sequence length="219" mass="23676">MKRHLIIAAVAAAALLSSAADINAQSLKDLLNKGKELIGNENVSDAVGTIAEGLLGKILPSDICGSWEYSGPAVKFTSDNMLSNAASSLVSGQIEDKLGQYIQMIGIKEGSFGYTFSQDSTFTTTFLNQEINGTYSIQENEEGSEIQLRYGKNSKLDLLTMRMKIYVGTEKTQFLFNADKLLDFLGKISSSSDNSLLKSLTALTSSYDGLLLGFEVARK</sequence>
<name>A0A9D9N0J6_9BACT</name>
<dbReference type="InterPro" id="IPR032575">
    <property type="entry name" value="DUF4923"/>
</dbReference>
<reference evidence="3" key="1">
    <citation type="submission" date="2020-10" db="EMBL/GenBank/DDBJ databases">
        <authorList>
            <person name="Gilroy R."/>
        </authorList>
    </citation>
    <scope>NUCLEOTIDE SEQUENCE</scope>
    <source>
        <strain evidence="3">B1-3475</strain>
    </source>
</reference>
<dbReference type="Proteomes" id="UP000823617">
    <property type="component" value="Unassembled WGS sequence"/>
</dbReference>
<keyword evidence="1" id="KW-0732">Signal</keyword>
<organism evidence="3 4">
    <name type="scientific">Candidatus Cryptobacteroides intestinigallinarum</name>
    <dbReference type="NCBI Taxonomy" id="2840767"/>
    <lineage>
        <taxon>Bacteria</taxon>
        <taxon>Pseudomonadati</taxon>
        <taxon>Bacteroidota</taxon>
        <taxon>Bacteroidia</taxon>
        <taxon>Bacteroidales</taxon>
        <taxon>Candidatus Cryptobacteroides</taxon>
    </lineage>
</organism>
<reference evidence="3" key="2">
    <citation type="journal article" date="2021" name="PeerJ">
        <title>Extensive microbial diversity within the chicken gut microbiome revealed by metagenomics and culture.</title>
        <authorList>
            <person name="Gilroy R."/>
            <person name="Ravi A."/>
            <person name="Getino M."/>
            <person name="Pursley I."/>
            <person name="Horton D.L."/>
            <person name="Alikhan N.F."/>
            <person name="Baker D."/>
            <person name="Gharbi K."/>
            <person name="Hall N."/>
            <person name="Watson M."/>
            <person name="Adriaenssens E.M."/>
            <person name="Foster-Nyarko E."/>
            <person name="Jarju S."/>
            <person name="Secka A."/>
            <person name="Antonio M."/>
            <person name="Oren A."/>
            <person name="Chaudhuri R.R."/>
            <person name="La Ragione R."/>
            <person name="Hildebrand F."/>
            <person name="Pallen M.J."/>
        </authorList>
    </citation>
    <scope>NUCLEOTIDE SEQUENCE</scope>
    <source>
        <strain evidence="3">B1-3475</strain>
    </source>
</reference>
<feature type="domain" description="DUF4923" evidence="2">
    <location>
        <begin position="35"/>
        <end position="218"/>
    </location>
</feature>
<dbReference type="EMBL" id="JADIMK010000068">
    <property type="protein sequence ID" value="MBO8456002.1"/>
    <property type="molecule type" value="Genomic_DNA"/>
</dbReference>
<protein>
    <submittedName>
        <fullName evidence="3">DUF4923 family protein</fullName>
    </submittedName>
</protein>
<feature type="chain" id="PRO_5039721468" evidence="1">
    <location>
        <begin position="20"/>
        <end position="219"/>
    </location>
</feature>
<dbReference type="Pfam" id="PF16270">
    <property type="entry name" value="DUF4923"/>
    <property type="match status" value="1"/>
</dbReference>
<proteinExistence type="predicted"/>
<accession>A0A9D9N0J6</accession>
<evidence type="ECO:0000259" key="2">
    <source>
        <dbReference type="Pfam" id="PF16270"/>
    </source>
</evidence>